<dbReference type="GO" id="GO:0005634">
    <property type="term" value="C:nucleus"/>
    <property type="evidence" value="ECO:0007669"/>
    <property type="project" value="UniProtKB-SubCell"/>
</dbReference>
<comment type="caution">
    <text evidence="6">The sequence shown here is derived from an EMBL/GenBank/DDBJ whole genome shotgun (WGS) entry which is preliminary data.</text>
</comment>
<dbReference type="GO" id="GO:0004674">
    <property type="term" value="F:protein serine/threonine kinase activity"/>
    <property type="evidence" value="ECO:0007669"/>
    <property type="project" value="UniProtKB-KW"/>
</dbReference>
<gene>
    <name evidence="6" type="ORF">MERR_LOCUS46436</name>
</gene>
<proteinExistence type="predicted"/>
<keyword evidence="2" id="KW-0808">Transferase</keyword>
<keyword evidence="7" id="KW-1185">Reference proteome</keyword>
<accession>A0A6D2LG86</accession>
<name>A0A6D2LG86_9BRAS</name>
<dbReference type="InterPro" id="IPR050517">
    <property type="entry name" value="DDR_Repair_Kinase"/>
</dbReference>
<dbReference type="GO" id="GO:0005694">
    <property type="term" value="C:chromosome"/>
    <property type="evidence" value="ECO:0007669"/>
    <property type="project" value="TreeGrafter"/>
</dbReference>
<evidence type="ECO:0000259" key="5">
    <source>
        <dbReference type="Pfam" id="PF02259"/>
    </source>
</evidence>
<evidence type="ECO:0000256" key="3">
    <source>
        <dbReference type="ARBA" id="ARBA00022763"/>
    </source>
</evidence>
<keyword evidence="2" id="KW-0418">Kinase</keyword>
<keyword evidence="2" id="KW-0723">Serine/threonine-protein kinase</keyword>
<dbReference type="AlphaFoldDB" id="A0A6D2LG86"/>
<sequence>MRYCPPTTWDIRSLLELLDLPGLGFHLRDCFRAVLDALNSLDKTVRGQREHSKDESIHTSKRPRLSLVVIADGDEWPPRLREHIEEVLANADYLSGPHGLMKKDRVKDFILRMKHDSPYVRLLLTCELRTFLHTSQGAGELISDMEIWNSLITSLLQGCAEDSGTRVGHRLQLACAECLGSIGAIDPAKVRSSSANSSVTKFDDDTLIFESGHVIFGASRLGAEVGNCWLQYAKLCRLAGHYETAHMAILKAQDSGAPNVHMEKAKLLWITRDSGSAIAELRQSLLNMPEGVVDSSVISSITGLLMSPTNTEPIVGSSARSLSDKKRCSEDSSFVFKMDTLQWAKTKGRCFKSLHLLNDRVASFFTGVTDR</sequence>
<dbReference type="OrthoDB" id="1747873at2759"/>
<reference evidence="6" key="1">
    <citation type="submission" date="2020-01" db="EMBL/GenBank/DDBJ databases">
        <authorList>
            <person name="Mishra B."/>
        </authorList>
    </citation>
    <scope>NUCLEOTIDE SEQUENCE [LARGE SCALE GENOMIC DNA]</scope>
</reference>
<dbReference type="EMBL" id="CACVBM020001762">
    <property type="protein sequence ID" value="CAA7059200.1"/>
    <property type="molecule type" value="Genomic_DNA"/>
</dbReference>
<feature type="domain" description="PIK-related kinase FAT" evidence="5">
    <location>
        <begin position="222"/>
        <end position="299"/>
    </location>
</feature>
<evidence type="ECO:0000256" key="2">
    <source>
        <dbReference type="ARBA" id="ARBA00022527"/>
    </source>
</evidence>
<dbReference type="GO" id="GO:0006281">
    <property type="term" value="P:DNA repair"/>
    <property type="evidence" value="ECO:0007669"/>
    <property type="project" value="TreeGrafter"/>
</dbReference>
<dbReference type="GO" id="GO:0000723">
    <property type="term" value="P:telomere maintenance"/>
    <property type="evidence" value="ECO:0007669"/>
    <property type="project" value="TreeGrafter"/>
</dbReference>
<dbReference type="Pfam" id="PF02259">
    <property type="entry name" value="FAT"/>
    <property type="match status" value="1"/>
</dbReference>
<organism evidence="6 7">
    <name type="scientific">Microthlaspi erraticum</name>
    <dbReference type="NCBI Taxonomy" id="1685480"/>
    <lineage>
        <taxon>Eukaryota</taxon>
        <taxon>Viridiplantae</taxon>
        <taxon>Streptophyta</taxon>
        <taxon>Embryophyta</taxon>
        <taxon>Tracheophyta</taxon>
        <taxon>Spermatophyta</taxon>
        <taxon>Magnoliopsida</taxon>
        <taxon>eudicotyledons</taxon>
        <taxon>Gunneridae</taxon>
        <taxon>Pentapetalae</taxon>
        <taxon>rosids</taxon>
        <taxon>malvids</taxon>
        <taxon>Brassicales</taxon>
        <taxon>Brassicaceae</taxon>
        <taxon>Coluteocarpeae</taxon>
        <taxon>Microthlaspi</taxon>
    </lineage>
</organism>
<protein>
    <recommendedName>
        <fullName evidence="5">PIK-related kinase FAT domain-containing protein</fullName>
    </recommendedName>
</protein>
<comment type="subcellular location">
    <subcellularLocation>
        <location evidence="1">Nucleus</location>
    </subcellularLocation>
</comment>
<dbReference type="InterPro" id="IPR003151">
    <property type="entry name" value="PIK-rel_kinase_FAT"/>
</dbReference>
<keyword evidence="4" id="KW-0539">Nucleus</keyword>
<dbReference type="GO" id="GO:0000077">
    <property type="term" value="P:DNA damage checkpoint signaling"/>
    <property type="evidence" value="ECO:0007669"/>
    <property type="project" value="TreeGrafter"/>
</dbReference>
<evidence type="ECO:0000256" key="4">
    <source>
        <dbReference type="ARBA" id="ARBA00023242"/>
    </source>
</evidence>
<keyword evidence="3" id="KW-0227">DNA damage</keyword>
<evidence type="ECO:0000256" key="1">
    <source>
        <dbReference type="ARBA" id="ARBA00004123"/>
    </source>
</evidence>
<dbReference type="Proteomes" id="UP000467841">
    <property type="component" value="Unassembled WGS sequence"/>
</dbReference>
<evidence type="ECO:0000313" key="7">
    <source>
        <dbReference type="Proteomes" id="UP000467841"/>
    </source>
</evidence>
<evidence type="ECO:0000313" key="6">
    <source>
        <dbReference type="EMBL" id="CAA7059200.1"/>
    </source>
</evidence>
<dbReference type="PANTHER" id="PTHR11139:SF69">
    <property type="entry name" value="SERINE_THREONINE-PROTEIN KINASE ATR"/>
    <property type="match status" value="1"/>
</dbReference>
<dbReference type="PANTHER" id="PTHR11139">
    <property type="entry name" value="ATAXIA TELANGIECTASIA MUTATED ATM -RELATED"/>
    <property type="match status" value="1"/>
</dbReference>